<feature type="compositionally biased region" description="Basic and acidic residues" evidence="2">
    <location>
        <begin position="251"/>
        <end position="265"/>
    </location>
</feature>
<keyword evidence="1" id="KW-0175">Coiled coil</keyword>
<comment type="caution">
    <text evidence="3">The sequence shown here is derived from an EMBL/GenBank/DDBJ whole genome shotgun (WGS) entry which is preliminary data.</text>
</comment>
<accession>A0AAW2YWT4</accession>
<evidence type="ECO:0000256" key="2">
    <source>
        <dbReference type="SAM" id="MobiDB-lite"/>
    </source>
</evidence>
<feature type="region of interest" description="Disordered" evidence="2">
    <location>
        <begin position="240"/>
        <end position="271"/>
    </location>
</feature>
<dbReference type="AlphaFoldDB" id="A0AAW2YWT4"/>
<dbReference type="Proteomes" id="UP001431209">
    <property type="component" value="Unassembled WGS sequence"/>
</dbReference>
<organism evidence="3 4">
    <name type="scientific">Acrasis kona</name>
    <dbReference type="NCBI Taxonomy" id="1008807"/>
    <lineage>
        <taxon>Eukaryota</taxon>
        <taxon>Discoba</taxon>
        <taxon>Heterolobosea</taxon>
        <taxon>Tetramitia</taxon>
        <taxon>Eutetramitia</taxon>
        <taxon>Acrasidae</taxon>
        <taxon>Acrasis</taxon>
    </lineage>
</organism>
<name>A0AAW2YWT4_9EUKA</name>
<evidence type="ECO:0000313" key="3">
    <source>
        <dbReference type="EMBL" id="KAL0481489.1"/>
    </source>
</evidence>
<dbReference type="EMBL" id="JAOPGA020000768">
    <property type="protein sequence ID" value="KAL0481489.1"/>
    <property type="molecule type" value="Genomic_DNA"/>
</dbReference>
<proteinExistence type="predicted"/>
<gene>
    <name evidence="3" type="ORF">AKO1_011271</name>
</gene>
<feature type="coiled-coil region" evidence="1">
    <location>
        <begin position="44"/>
        <end position="71"/>
    </location>
</feature>
<keyword evidence="4" id="KW-1185">Reference proteome</keyword>
<protein>
    <submittedName>
        <fullName evidence="3">Uncharacterized protein</fullName>
    </submittedName>
</protein>
<sequence length="271" mass="32022">MLHLHTKLARSTLWSINRCYVKRPSKKSQSKLGPNEALRRHQEILKIQQELFNESKEIQEEENRNKQLYEKMVESIDPKKLEMAQEDYFEHKKDRLHAKELPTMSDEQFIEQLGETYKDMLRDMPKAELDGLRVHLYGKKIESGPDAYNVLAREPIPGKTKEESEQYYLEKEAETFKNLRSASDLEQDLFLRRLAEGSGLDFDEIVKKGPPKNIKKMMSDIKNNKLNMKEMRKASRQMRKLGKQVMDDMDDKPKTSQEIEEELKKIQNSFK</sequence>
<evidence type="ECO:0000313" key="4">
    <source>
        <dbReference type="Proteomes" id="UP001431209"/>
    </source>
</evidence>
<evidence type="ECO:0000256" key="1">
    <source>
        <dbReference type="SAM" id="Coils"/>
    </source>
</evidence>
<reference evidence="3 4" key="1">
    <citation type="submission" date="2024-03" db="EMBL/GenBank/DDBJ databases">
        <title>The Acrasis kona genome and developmental transcriptomes reveal deep origins of eukaryotic multicellular pathways.</title>
        <authorList>
            <person name="Sheikh S."/>
            <person name="Fu C.-J."/>
            <person name="Brown M.W."/>
            <person name="Baldauf S.L."/>
        </authorList>
    </citation>
    <scope>NUCLEOTIDE SEQUENCE [LARGE SCALE GENOMIC DNA]</scope>
    <source>
        <strain evidence="3 4">ATCC MYA-3509</strain>
    </source>
</reference>